<dbReference type="AlphaFoldDB" id="A0A3S5B591"/>
<sequence>MSYYGSLHTPSSTIVPPSASYSSASAFSSVCSCSLRYLFHTPLLTSSLFRSIYLDPPSCRYSQFSAWSPSHLHIGILLSPKTPSTGSTLPTLLVSPSATGTSGEAPTPWAGIKLTNCQSGSV</sequence>
<gene>
    <name evidence="1" type="ORF">PXEA_LOCUS30256</name>
</gene>
<organism evidence="1 2">
    <name type="scientific">Protopolystoma xenopodis</name>
    <dbReference type="NCBI Taxonomy" id="117903"/>
    <lineage>
        <taxon>Eukaryota</taxon>
        <taxon>Metazoa</taxon>
        <taxon>Spiralia</taxon>
        <taxon>Lophotrochozoa</taxon>
        <taxon>Platyhelminthes</taxon>
        <taxon>Monogenea</taxon>
        <taxon>Polyopisthocotylea</taxon>
        <taxon>Polystomatidea</taxon>
        <taxon>Polystomatidae</taxon>
        <taxon>Protopolystoma</taxon>
    </lineage>
</organism>
<name>A0A3S5B591_9PLAT</name>
<reference evidence="1" key="1">
    <citation type="submission" date="2018-11" db="EMBL/GenBank/DDBJ databases">
        <authorList>
            <consortium name="Pathogen Informatics"/>
        </authorList>
    </citation>
    <scope>NUCLEOTIDE SEQUENCE</scope>
</reference>
<comment type="caution">
    <text evidence="1">The sequence shown here is derived from an EMBL/GenBank/DDBJ whole genome shotgun (WGS) entry which is preliminary data.</text>
</comment>
<keyword evidence="2" id="KW-1185">Reference proteome</keyword>
<evidence type="ECO:0000313" key="2">
    <source>
        <dbReference type="Proteomes" id="UP000784294"/>
    </source>
</evidence>
<dbReference type="Proteomes" id="UP000784294">
    <property type="component" value="Unassembled WGS sequence"/>
</dbReference>
<dbReference type="EMBL" id="CAAALY010253251">
    <property type="protein sequence ID" value="VEL36816.1"/>
    <property type="molecule type" value="Genomic_DNA"/>
</dbReference>
<accession>A0A3S5B591</accession>
<protein>
    <submittedName>
        <fullName evidence="1">Uncharacterized protein</fullName>
    </submittedName>
</protein>
<evidence type="ECO:0000313" key="1">
    <source>
        <dbReference type="EMBL" id="VEL36816.1"/>
    </source>
</evidence>
<proteinExistence type="predicted"/>